<dbReference type="AlphaFoldDB" id="A0A6M3J1Z5"/>
<dbReference type="EMBL" id="MT141505">
    <property type="protein sequence ID" value="QJA63770.1"/>
    <property type="molecule type" value="Genomic_DNA"/>
</dbReference>
<sequence length="78" mass="8598">MNEPDVVNTLQLTVVKKQYDDGTERTEIRGTKDLVLALNILHDAQGVLVGALTKEKMEGGESNSESRIIIPNITFSKN</sequence>
<evidence type="ECO:0000313" key="2">
    <source>
        <dbReference type="EMBL" id="QJA83196.1"/>
    </source>
</evidence>
<name>A0A6M3J1Z5_9ZZZZ</name>
<proteinExistence type="predicted"/>
<evidence type="ECO:0000313" key="1">
    <source>
        <dbReference type="EMBL" id="QJA63770.1"/>
    </source>
</evidence>
<reference evidence="1" key="1">
    <citation type="submission" date="2020-03" db="EMBL/GenBank/DDBJ databases">
        <title>The deep terrestrial virosphere.</title>
        <authorList>
            <person name="Holmfeldt K."/>
            <person name="Nilsson E."/>
            <person name="Simone D."/>
            <person name="Lopez-Fernandez M."/>
            <person name="Wu X."/>
            <person name="de Brujin I."/>
            <person name="Lundin D."/>
            <person name="Andersson A."/>
            <person name="Bertilsson S."/>
            <person name="Dopson M."/>
        </authorList>
    </citation>
    <scope>NUCLEOTIDE SEQUENCE</scope>
    <source>
        <strain evidence="2">MM415A00306</strain>
        <strain evidence="1">MM415B00578</strain>
    </source>
</reference>
<accession>A0A6M3J1Z5</accession>
<dbReference type="EMBL" id="MT142505">
    <property type="protein sequence ID" value="QJA83196.1"/>
    <property type="molecule type" value="Genomic_DNA"/>
</dbReference>
<gene>
    <name evidence="2" type="ORF">MM415A00306_0032</name>
    <name evidence="1" type="ORF">MM415B00578_0024</name>
</gene>
<protein>
    <submittedName>
        <fullName evidence="1">Uncharacterized protein</fullName>
    </submittedName>
</protein>
<organism evidence="1">
    <name type="scientific">viral metagenome</name>
    <dbReference type="NCBI Taxonomy" id="1070528"/>
    <lineage>
        <taxon>unclassified sequences</taxon>
        <taxon>metagenomes</taxon>
        <taxon>organismal metagenomes</taxon>
    </lineage>
</organism>